<dbReference type="Proteomes" id="UP001596298">
    <property type="component" value="Unassembled WGS sequence"/>
</dbReference>
<name>A0ABW2AHU8_9MICO</name>
<organism evidence="2 3">
    <name type="scientific">Flexivirga alba</name>
    <dbReference type="NCBI Taxonomy" id="702742"/>
    <lineage>
        <taxon>Bacteria</taxon>
        <taxon>Bacillati</taxon>
        <taxon>Actinomycetota</taxon>
        <taxon>Actinomycetes</taxon>
        <taxon>Micrococcales</taxon>
        <taxon>Dermacoccaceae</taxon>
        <taxon>Flexivirga</taxon>
    </lineage>
</organism>
<protein>
    <submittedName>
        <fullName evidence="2">DUF2330 domain-containing protein</fullName>
    </submittedName>
</protein>
<keyword evidence="3" id="KW-1185">Reference proteome</keyword>
<evidence type="ECO:0000313" key="3">
    <source>
        <dbReference type="Proteomes" id="UP001596298"/>
    </source>
</evidence>
<evidence type="ECO:0000313" key="2">
    <source>
        <dbReference type="EMBL" id="MFC6706362.1"/>
    </source>
</evidence>
<evidence type="ECO:0000256" key="1">
    <source>
        <dbReference type="SAM" id="Phobius"/>
    </source>
</evidence>
<keyword evidence="1" id="KW-0812">Transmembrane</keyword>
<dbReference type="EMBL" id="JBHSWH010000001">
    <property type="protein sequence ID" value="MFC6706362.1"/>
    <property type="molecule type" value="Genomic_DNA"/>
</dbReference>
<keyword evidence="1" id="KW-0472">Membrane</keyword>
<reference evidence="3" key="1">
    <citation type="journal article" date="2019" name="Int. J. Syst. Evol. Microbiol.">
        <title>The Global Catalogue of Microorganisms (GCM) 10K type strain sequencing project: providing services to taxonomists for standard genome sequencing and annotation.</title>
        <authorList>
            <consortium name="The Broad Institute Genomics Platform"/>
            <consortium name="The Broad Institute Genome Sequencing Center for Infectious Disease"/>
            <person name="Wu L."/>
            <person name="Ma J."/>
        </authorList>
    </citation>
    <scope>NUCLEOTIDE SEQUENCE [LARGE SCALE GENOMIC DNA]</scope>
    <source>
        <strain evidence="3">CCUG 58127</strain>
    </source>
</reference>
<dbReference type="RefSeq" id="WP_382402345.1">
    <property type="nucleotide sequence ID" value="NZ_JBHSWH010000001.1"/>
</dbReference>
<keyword evidence="1" id="KW-1133">Transmembrane helix</keyword>
<gene>
    <name evidence="2" type="ORF">ACFQDH_14125</name>
</gene>
<feature type="transmembrane region" description="Helical" evidence="1">
    <location>
        <begin position="326"/>
        <end position="350"/>
    </location>
</feature>
<proteinExistence type="predicted"/>
<dbReference type="Pfam" id="PF10092">
    <property type="entry name" value="DUF2330"/>
    <property type="match status" value="1"/>
</dbReference>
<accession>A0ABW2AHU8</accession>
<dbReference type="InterPro" id="IPR019283">
    <property type="entry name" value="DUF2330"/>
</dbReference>
<comment type="caution">
    <text evidence="2">The sequence shown here is derived from an EMBL/GenBank/DDBJ whole genome shotgun (WGS) entry which is preliminary data.</text>
</comment>
<sequence>MVTAWWLRRSAQLLTAVVMATIGLVVVTPPAMACACGGMVQPPGNSTTVTGETALVTQGAGRETIVMSLSAKSDAARAGLLVPTPAPATPALADRDIFTDLADQTAPRSKERHHFFGPPLFFGDHGSSGSDNEARSSPAGVQVLGEVDLGPLKAVSIKANNAADLHSWLDSRGFVMSPQFEALVTPYLDKGWAFTAMTLTAEGKSLTGTLPPVSLEFASDTLVYPMRMSSGAKETQHVRTYVLADHRVERTDPTATQGQLHTAYADRVRTSLVTSPDLKRLSAGKAWLTEFTQTFDHPGEQVRSDFTFARAPHDTPVVHYAYRDEYFIPVDVAVLLVVSAAAIAGAIVLIRRRQRRS</sequence>